<protein>
    <recommendedName>
        <fullName evidence="4">PEP-CTERM protein-sorting domain-containing protein</fullName>
    </recommendedName>
</protein>
<dbReference type="NCBIfam" id="TIGR02595">
    <property type="entry name" value="PEP_CTERM"/>
    <property type="match status" value="1"/>
</dbReference>
<evidence type="ECO:0000313" key="2">
    <source>
        <dbReference type="EMBL" id="PQJ28100.1"/>
    </source>
</evidence>
<evidence type="ECO:0000313" key="3">
    <source>
        <dbReference type="Proteomes" id="UP000239907"/>
    </source>
</evidence>
<comment type="caution">
    <text evidence="2">The sequence shown here is derived from an EMBL/GenBank/DDBJ whole genome shotgun (WGS) entry which is preliminary data.</text>
</comment>
<accession>A0A2S7U0J9</accession>
<dbReference type="RefSeq" id="WP_105042604.1">
    <property type="nucleotide sequence ID" value="NZ_MQWA01000001.1"/>
</dbReference>
<evidence type="ECO:0008006" key="4">
    <source>
        <dbReference type="Google" id="ProtNLM"/>
    </source>
</evidence>
<proteinExistence type="predicted"/>
<dbReference type="OrthoDB" id="9892862at2"/>
<dbReference type="InterPro" id="IPR013424">
    <property type="entry name" value="Ice-binding_C"/>
</dbReference>
<dbReference type="EMBL" id="MQWA01000001">
    <property type="protein sequence ID" value="PQJ28100.1"/>
    <property type="molecule type" value="Genomic_DNA"/>
</dbReference>
<evidence type="ECO:0000256" key="1">
    <source>
        <dbReference type="SAM" id="SignalP"/>
    </source>
</evidence>
<dbReference type="AlphaFoldDB" id="A0A2S7U0J9"/>
<feature type="signal peptide" evidence="1">
    <location>
        <begin position="1"/>
        <end position="20"/>
    </location>
</feature>
<name>A0A2S7U0J9_9BACT</name>
<gene>
    <name evidence="2" type="ORF">BSZ32_06010</name>
</gene>
<keyword evidence="1" id="KW-0732">Signal</keyword>
<dbReference type="Proteomes" id="UP000239907">
    <property type="component" value="Unassembled WGS sequence"/>
</dbReference>
<sequence length="206" mass="21719">MDKKLYIFSVAAALIANAQSAVLIDFTNQSGIYDVKTTVDVALNDPVHSVDFIMTVTAYQFDSAVVNLNSNAGGLGVADDSVDFDGGEIITISFNFDVDIDYIEFGGIGAADAIDAASLKFGSDPALLLYTDQPDFAGDTDIWNPDPLYRLMAGDIIVLKAAGATGASFDLENMGVAAVPEPSYSLLLGLGGLTLLSRHKRPATKK</sequence>
<keyword evidence="3" id="KW-1185">Reference proteome</keyword>
<reference evidence="2 3" key="1">
    <citation type="submission" date="2016-12" db="EMBL/GenBank/DDBJ databases">
        <title>Study of bacterial adaptation to deep sea.</title>
        <authorList>
            <person name="Song J."/>
            <person name="Yoshizawa S."/>
            <person name="Kogure K."/>
        </authorList>
    </citation>
    <scope>NUCLEOTIDE SEQUENCE [LARGE SCALE GENOMIC DNA]</scope>
    <source>
        <strain evidence="2 3">SAORIC-165</strain>
    </source>
</reference>
<feature type="chain" id="PRO_5015437952" description="PEP-CTERM protein-sorting domain-containing protein" evidence="1">
    <location>
        <begin position="21"/>
        <end position="206"/>
    </location>
</feature>
<organism evidence="2 3">
    <name type="scientific">Rubritalea profundi</name>
    <dbReference type="NCBI Taxonomy" id="1658618"/>
    <lineage>
        <taxon>Bacteria</taxon>
        <taxon>Pseudomonadati</taxon>
        <taxon>Verrucomicrobiota</taxon>
        <taxon>Verrucomicrobiia</taxon>
        <taxon>Verrucomicrobiales</taxon>
        <taxon>Rubritaleaceae</taxon>
        <taxon>Rubritalea</taxon>
    </lineage>
</organism>